<sequence>MNVTKNQIDDLNATIKIQLDKDDYATRVSDALKEYQKKAVIDGFRKGKTPFGIIKKMYGKAVLIEEINKLIGESLSNFIQENDLHILGEPLPSETDQKELNLDAESFEFVYDIAMAPVMNVKLSKREKVPYYIIKVDEEMIDKQVESICKNNGELSPVDVIEGSEYVKGELIELGEDGKPKEGGIRVEDASLSLAHMKDEEQVKFFEGKKAGNEVVFNPSKAYPNKTDYAALLQVNKEEAEHITSDFCFIISEVKRYIDAEVNQALFDKVYGEGNVKSVEEFRARVKEDLAKQFKAHSEYRLTVDARDKMLKKNEDVVLPEAFLKRWMLATNENMTPEAVEQDFNAYRDEFKWQLIKGDMIKDNNLRVEDEDMKAVGREVAAAQLQQYGLYGLSDEQLDGFAARLLENEKQRSSLYDRALENKIFDTIKESVKLEEQEISMDDFGKLFEKK</sequence>
<dbReference type="InterPro" id="IPR036611">
    <property type="entry name" value="Trigger_fac_ribosome-bd_sf"/>
</dbReference>
<reference evidence="2 3" key="1">
    <citation type="submission" date="2020-08" db="EMBL/GenBank/DDBJ databases">
        <title>Genome public.</title>
        <authorList>
            <person name="Liu C."/>
            <person name="Sun Q."/>
        </authorList>
    </citation>
    <scope>NUCLEOTIDE SEQUENCE [LARGE SCALE GENOMIC DNA]</scope>
    <source>
        <strain evidence="2 3">NSJ-56</strain>
    </source>
</reference>
<dbReference type="InterPro" id="IPR008881">
    <property type="entry name" value="Trigger_fac_ribosome-bd_bac"/>
</dbReference>
<protein>
    <submittedName>
        <fullName evidence="2">Trigger factor</fullName>
        <ecNumber evidence="2">5.2.1.8</ecNumber>
    </submittedName>
</protein>
<dbReference type="Gene3D" id="1.10.3120.10">
    <property type="entry name" value="Trigger factor, C-terminal domain"/>
    <property type="match status" value="1"/>
</dbReference>
<dbReference type="SUPFAM" id="SSF109998">
    <property type="entry name" value="Triger factor/SurA peptide-binding domain-like"/>
    <property type="match status" value="1"/>
</dbReference>
<organism evidence="2 3">
    <name type="scientific">Butyricimonas hominis</name>
    <dbReference type="NCBI Taxonomy" id="2763032"/>
    <lineage>
        <taxon>Bacteria</taxon>
        <taxon>Pseudomonadati</taxon>
        <taxon>Bacteroidota</taxon>
        <taxon>Bacteroidia</taxon>
        <taxon>Bacteroidales</taxon>
        <taxon>Odoribacteraceae</taxon>
        <taxon>Butyricimonas</taxon>
    </lineage>
</organism>
<evidence type="ECO:0000259" key="1">
    <source>
        <dbReference type="Pfam" id="PF05697"/>
    </source>
</evidence>
<name>A0ABR7D626_9BACT</name>
<dbReference type="PANTHER" id="PTHR30560">
    <property type="entry name" value="TRIGGER FACTOR CHAPERONE AND PEPTIDYL-PROLYL CIS/TRANS ISOMERASE"/>
    <property type="match status" value="1"/>
</dbReference>
<dbReference type="GO" id="GO:0003755">
    <property type="term" value="F:peptidyl-prolyl cis-trans isomerase activity"/>
    <property type="evidence" value="ECO:0007669"/>
    <property type="project" value="UniProtKB-EC"/>
</dbReference>
<accession>A0ABR7D626</accession>
<dbReference type="NCBIfam" id="TIGR00115">
    <property type="entry name" value="tig"/>
    <property type="match status" value="1"/>
</dbReference>
<dbReference type="Proteomes" id="UP000646484">
    <property type="component" value="Unassembled WGS sequence"/>
</dbReference>
<gene>
    <name evidence="2" type="primary">tig</name>
    <name evidence="2" type="ORF">H8S64_20190</name>
</gene>
<proteinExistence type="predicted"/>
<keyword evidence="2" id="KW-0413">Isomerase</keyword>
<dbReference type="InterPro" id="IPR005215">
    <property type="entry name" value="Trig_fac"/>
</dbReference>
<dbReference type="Pfam" id="PF05697">
    <property type="entry name" value="Trigger_N"/>
    <property type="match status" value="1"/>
</dbReference>
<dbReference type="InterPro" id="IPR027304">
    <property type="entry name" value="Trigger_fact/SurA_dom_sf"/>
</dbReference>
<dbReference type="SUPFAM" id="SSF102735">
    <property type="entry name" value="Trigger factor ribosome-binding domain"/>
    <property type="match status" value="1"/>
</dbReference>
<dbReference type="PIRSF" id="PIRSF003095">
    <property type="entry name" value="Trigger_factor"/>
    <property type="match status" value="1"/>
</dbReference>
<dbReference type="EC" id="5.2.1.8" evidence="2"/>
<evidence type="ECO:0000313" key="2">
    <source>
        <dbReference type="EMBL" id="MBC5623421.1"/>
    </source>
</evidence>
<evidence type="ECO:0000313" key="3">
    <source>
        <dbReference type="Proteomes" id="UP000646484"/>
    </source>
</evidence>
<dbReference type="PANTHER" id="PTHR30560:SF3">
    <property type="entry name" value="TRIGGER FACTOR-LIKE PROTEIN TIG, CHLOROPLASTIC"/>
    <property type="match status" value="1"/>
</dbReference>
<keyword evidence="3" id="KW-1185">Reference proteome</keyword>
<feature type="domain" description="Trigger factor ribosome-binding bacterial" evidence="1">
    <location>
        <begin position="1"/>
        <end position="147"/>
    </location>
</feature>
<dbReference type="RefSeq" id="WP_186978479.1">
    <property type="nucleotide sequence ID" value="NZ_JACOOH010000010.1"/>
</dbReference>
<comment type="caution">
    <text evidence="2">The sequence shown here is derived from an EMBL/GenBank/DDBJ whole genome shotgun (WGS) entry which is preliminary data.</text>
</comment>
<dbReference type="InterPro" id="IPR037041">
    <property type="entry name" value="Trigger_fac_C_sf"/>
</dbReference>
<dbReference type="EMBL" id="JACOOH010000010">
    <property type="protein sequence ID" value="MBC5623421.1"/>
    <property type="molecule type" value="Genomic_DNA"/>
</dbReference>
<dbReference type="Gene3D" id="3.30.70.1050">
    <property type="entry name" value="Trigger factor ribosome-binding domain"/>
    <property type="match status" value="1"/>
</dbReference>